<dbReference type="SUPFAM" id="SSF52317">
    <property type="entry name" value="Class I glutamine amidotransferase-like"/>
    <property type="match status" value="1"/>
</dbReference>
<sequence length="328" mass="36794">MKHISIIIYEEVLPTAVSTTAALLASANEAVVRKGLPAPFRIELVGVRLKTVQLNMPIRFDCSKTLADEFDTDIVIIPPMGTDPAGIDSLLSKNRELIGWVKDKYDKEAEIISLCTGTYFLAECGLLNGMPATSHWGAIEDLQQRYPLIDFKAEHVVTHSKAIITGGGGFSALNALLYFIETHCGKDIAVELSKYYALDYGRTSQNIFTIFSGRRQHNDDDIHKAQSYIEKKFESDISVEQIAREVNMSKRNFIRRFKSATSLSPIEFIQRIKVEAAKKAFESGETNIAAITYSVGYNDLKTFRTVFKRITGSTPVEYRNKYRTRTVA</sequence>
<keyword evidence="1" id="KW-0805">Transcription regulation</keyword>
<feature type="domain" description="HTH araC/xylS-type" evidence="4">
    <location>
        <begin position="223"/>
        <end position="321"/>
    </location>
</feature>
<dbReference type="RefSeq" id="WP_211974998.1">
    <property type="nucleotide sequence ID" value="NZ_CBFHAM010000023.1"/>
</dbReference>
<dbReference type="SUPFAM" id="SSF46689">
    <property type="entry name" value="Homeodomain-like"/>
    <property type="match status" value="2"/>
</dbReference>
<dbReference type="InterPro" id="IPR002818">
    <property type="entry name" value="DJ-1/PfpI"/>
</dbReference>
<keyword evidence="6" id="KW-1185">Reference proteome</keyword>
<keyword evidence="3" id="KW-0804">Transcription</keyword>
<organism evidence="5 6">
    <name type="scientific">Chitinophaga hostae</name>
    <dbReference type="NCBI Taxonomy" id="2831022"/>
    <lineage>
        <taxon>Bacteria</taxon>
        <taxon>Pseudomonadati</taxon>
        <taxon>Bacteroidota</taxon>
        <taxon>Chitinophagia</taxon>
        <taxon>Chitinophagales</taxon>
        <taxon>Chitinophagaceae</taxon>
        <taxon>Chitinophaga</taxon>
    </lineage>
</organism>
<dbReference type="Gene3D" id="1.10.10.60">
    <property type="entry name" value="Homeodomain-like"/>
    <property type="match status" value="2"/>
</dbReference>
<evidence type="ECO:0000256" key="1">
    <source>
        <dbReference type="ARBA" id="ARBA00023015"/>
    </source>
</evidence>
<evidence type="ECO:0000313" key="5">
    <source>
        <dbReference type="EMBL" id="MBS0029890.1"/>
    </source>
</evidence>
<gene>
    <name evidence="5" type="ORF">KE626_21380</name>
</gene>
<evidence type="ECO:0000256" key="3">
    <source>
        <dbReference type="ARBA" id="ARBA00023163"/>
    </source>
</evidence>
<proteinExistence type="predicted"/>
<dbReference type="InterPro" id="IPR018060">
    <property type="entry name" value="HTH_AraC"/>
</dbReference>
<dbReference type="Pfam" id="PF01965">
    <property type="entry name" value="DJ-1_PfpI"/>
    <property type="match status" value="1"/>
</dbReference>
<dbReference type="Proteomes" id="UP000676386">
    <property type="component" value="Unassembled WGS sequence"/>
</dbReference>
<dbReference type="PROSITE" id="PS01124">
    <property type="entry name" value="HTH_ARAC_FAMILY_2"/>
    <property type="match status" value="1"/>
</dbReference>
<dbReference type="Pfam" id="PF12833">
    <property type="entry name" value="HTH_18"/>
    <property type="match status" value="1"/>
</dbReference>
<dbReference type="Gene3D" id="3.40.50.880">
    <property type="match status" value="1"/>
</dbReference>
<dbReference type="PANTHER" id="PTHR43280:SF2">
    <property type="entry name" value="HTH-TYPE TRANSCRIPTIONAL REGULATOR EXSA"/>
    <property type="match status" value="1"/>
</dbReference>
<accession>A0ABS5J490</accession>
<evidence type="ECO:0000313" key="6">
    <source>
        <dbReference type="Proteomes" id="UP000676386"/>
    </source>
</evidence>
<dbReference type="InterPro" id="IPR029062">
    <property type="entry name" value="Class_I_gatase-like"/>
</dbReference>
<evidence type="ECO:0000259" key="4">
    <source>
        <dbReference type="PROSITE" id="PS01124"/>
    </source>
</evidence>
<dbReference type="InterPro" id="IPR009057">
    <property type="entry name" value="Homeodomain-like_sf"/>
</dbReference>
<protein>
    <submittedName>
        <fullName evidence="5">Helix-turn-helix domain-containing protein</fullName>
    </submittedName>
</protein>
<dbReference type="PANTHER" id="PTHR43280">
    <property type="entry name" value="ARAC-FAMILY TRANSCRIPTIONAL REGULATOR"/>
    <property type="match status" value="1"/>
</dbReference>
<dbReference type="SMART" id="SM00342">
    <property type="entry name" value="HTH_ARAC"/>
    <property type="match status" value="1"/>
</dbReference>
<evidence type="ECO:0000256" key="2">
    <source>
        <dbReference type="ARBA" id="ARBA00023125"/>
    </source>
</evidence>
<reference evidence="5 6" key="1">
    <citation type="submission" date="2021-04" db="EMBL/GenBank/DDBJ databases">
        <title>Chitinophaga sp. nov., isolated from the rhizosphere soil.</title>
        <authorList>
            <person name="He S."/>
        </authorList>
    </citation>
    <scope>NUCLEOTIDE SEQUENCE [LARGE SCALE GENOMIC DNA]</scope>
    <source>
        <strain evidence="5 6">2R12</strain>
    </source>
</reference>
<name>A0ABS5J490_9BACT</name>
<dbReference type="EMBL" id="JAGTXB010000011">
    <property type="protein sequence ID" value="MBS0029890.1"/>
    <property type="molecule type" value="Genomic_DNA"/>
</dbReference>
<keyword evidence="2" id="KW-0238">DNA-binding</keyword>
<comment type="caution">
    <text evidence="5">The sequence shown here is derived from an EMBL/GenBank/DDBJ whole genome shotgun (WGS) entry which is preliminary data.</text>
</comment>